<name>A0A1C7M6F5_GRIFR</name>
<comment type="caution">
    <text evidence="2">The sequence shown here is derived from an EMBL/GenBank/DDBJ whole genome shotgun (WGS) entry which is preliminary data.</text>
</comment>
<protein>
    <submittedName>
        <fullName evidence="2">Uncharacterized protein</fullName>
    </submittedName>
</protein>
<feature type="compositionally biased region" description="Polar residues" evidence="1">
    <location>
        <begin position="209"/>
        <end position="225"/>
    </location>
</feature>
<feature type="compositionally biased region" description="Basic and acidic residues" evidence="1">
    <location>
        <begin position="237"/>
        <end position="248"/>
    </location>
</feature>
<sequence>MFGEKVRLITVAKLNGLCSVSSVVSSKQLARRWRDYNPKSPPLYASGEDEDEWRIGILELLSAAHTLGGIVDLSFEVVDSRYSDFAIELGSDSFKWRWESFALGPKVSADLLSKQLIMPLISVTHLAFSSADAVSELSEANLEKAVDKVGRTARRTIDTHIKNAISKPRIASTLRRMTAMFNFSTDLPAIFSDAVAPDLTLPSPPVGESRTQPQPQYRTASSSKSPDPAETRPTTHSLKEGAPKKTVDVDSVTEEEDSPPPPDSVPNKTNNLQDTNTRSLSPVIQGTSKRASPASSPRPMVGPSRTPNEPLAQAPTSDSSPPRPIKKAKHVPVASSSDEDSEEERKRHLAQIKNGARRGTKQPLKRGGRRF</sequence>
<evidence type="ECO:0000313" key="2">
    <source>
        <dbReference type="EMBL" id="OBZ72490.1"/>
    </source>
</evidence>
<feature type="compositionally biased region" description="Basic residues" evidence="1">
    <location>
        <begin position="347"/>
        <end position="371"/>
    </location>
</feature>
<evidence type="ECO:0000256" key="1">
    <source>
        <dbReference type="SAM" id="MobiDB-lite"/>
    </source>
</evidence>
<dbReference type="Proteomes" id="UP000092993">
    <property type="component" value="Unassembled WGS sequence"/>
</dbReference>
<feature type="compositionally biased region" description="Polar residues" evidence="1">
    <location>
        <begin position="267"/>
        <end position="289"/>
    </location>
</feature>
<keyword evidence="3" id="KW-1185">Reference proteome</keyword>
<gene>
    <name evidence="2" type="ORF">A0H81_07816</name>
</gene>
<dbReference type="EMBL" id="LUGG01000009">
    <property type="protein sequence ID" value="OBZ72490.1"/>
    <property type="molecule type" value="Genomic_DNA"/>
</dbReference>
<dbReference type="OMA" id="RRMTAMF"/>
<proteinExistence type="predicted"/>
<feature type="region of interest" description="Disordered" evidence="1">
    <location>
        <begin position="201"/>
        <end position="371"/>
    </location>
</feature>
<dbReference type="AlphaFoldDB" id="A0A1C7M6F5"/>
<feature type="compositionally biased region" description="Low complexity" evidence="1">
    <location>
        <begin position="290"/>
        <end position="299"/>
    </location>
</feature>
<dbReference type="OrthoDB" id="3184250at2759"/>
<organism evidence="2 3">
    <name type="scientific">Grifola frondosa</name>
    <name type="common">Maitake</name>
    <name type="synonym">Polyporus frondosus</name>
    <dbReference type="NCBI Taxonomy" id="5627"/>
    <lineage>
        <taxon>Eukaryota</taxon>
        <taxon>Fungi</taxon>
        <taxon>Dikarya</taxon>
        <taxon>Basidiomycota</taxon>
        <taxon>Agaricomycotina</taxon>
        <taxon>Agaricomycetes</taxon>
        <taxon>Polyporales</taxon>
        <taxon>Grifolaceae</taxon>
        <taxon>Grifola</taxon>
    </lineage>
</organism>
<accession>A0A1C7M6F5</accession>
<reference evidence="2 3" key="1">
    <citation type="submission" date="2016-03" db="EMBL/GenBank/DDBJ databases">
        <title>Whole genome sequencing of Grifola frondosa 9006-11.</title>
        <authorList>
            <person name="Min B."/>
            <person name="Park H."/>
            <person name="Kim J.-G."/>
            <person name="Cho H."/>
            <person name="Oh Y.-L."/>
            <person name="Kong W.-S."/>
            <person name="Choi I.-G."/>
        </authorList>
    </citation>
    <scope>NUCLEOTIDE SEQUENCE [LARGE SCALE GENOMIC DNA]</scope>
    <source>
        <strain evidence="2 3">9006-11</strain>
    </source>
</reference>
<evidence type="ECO:0000313" key="3">
    <source>
        <dbReference type="Proteomes" id="UP000092993"/>
    </source>
</evidence>